<accession>A0A7S4WG52</accession>
<feature type="domain" description="Methyltransferase FkbM" evidence="1">
    <location>
        <begin position="278"/>
        <end position="345"/>
    </location>
</feature>
<organism evidence="2">
    <name type="scientific">Ditylum brightwellii</name>
    <dbReference type="NCBI Taxonomy" id="49249"/>
    <lineage>
        <taxon>Eukaryota</taxon>
        <taxon>Sar</taxon>
        <taxon>Stramenopiles</taxon>
        <taxon>Ochrophyta</taxon>
        <taxon>Bacillariophyta</taxon>
        <taxon>Mediophyceae</taxon>
        <taxon>Lithodesmiophycidae</taxon>
        <taxon>Lithodesmiales</taxon>
        <taxon>Lithodesmiaceae</taxon>
        <taxon>Ditylum</taxon>
    </lineage>
</organism>
<dbReference type="EMBL" id="HBNS01052751">
    <property type="protein sequence ID" value="CAE4653743.1"/>
    <property type="molecule type" value="Transcribed_RNA"/>
</dbReference>
<protein>
    <recommendedName>
        <fullName evidence="1">Methyltransferase FkbM domain-containing protein</fullName>
    </recommendedName>
</protein>
<dbReference type="InterPro" id="IPR006342">
    <property type="entry name" value="FkbM_mtfrase"/>
</dbReference>
<proteinExistence type="predicted"/>
<sequence>MAMAQFMRACLIVFILLFVTILLVQYSSMLSQLKKVLNESDIKKETKAILRTDHYLNVDVKKVCSVSPDIYSINDHFPPSEFMGLEEILPVLKAWHDSNCVPYIKEQNCLFASIGQHLLHHAIQQNKTFFTVQVGAMDGKSNDPMYSMFVRGENTFTDFKPFDNLRNWLPVLIEPVPVNYNALIDTYRTIAETKHLGCAIPINALVSYNSSKATCPFCYVNAHEDAPEDCKALPDWQRLQLGTLDCDYLRNYFLNIGKVHCVLEDPLSCSSITQLLSDKFLSSENIAMLQIDIEGYEHMLLEGFMKELPDDKLPYIIHFEHKVMKEYLKKQLEGLKDAMEDKGYILYDQGEDYLAIKLNSTNFSVNKL</sequence>
<evidence type="ECO:0000259" key="1">
    <source>
        <dbReference type="Pfam" id="PF05050"/>
    </source>
</evidence>
<reference evidence="2" key="1">
    <citation type="submission" date="2021-01" db="EMBL/GenBank/DDBJ databases">
        <authorList>
            <person name="Corre E."/>
            <person name="Pelletier E."/>
            <person name="Niang G."/>
            <person name="Scheremetjew M."/>
            <person name="Finn R."/>
            <person name="Kale V."/>
            <person name="Holt S."/>
            <person name="Cochrane G."/>
            <person name="Meng A."/>
            <person name="Brown T."/>
            <person name="Cohen L."/>
        </authorList>
    </citation>
    <scope>NUCLEOTIDE SEQUENCE</scope>
    <source>
        <strain evidence="2">GSO104</strain>
    </source>
</reference>
<dbReference type="InterPro" id="IPR029063">
    <property type="entry name" value="SAM-dependent_MTases_sf"/>
</dbReference>
<gene>
    <name evidence="2" type="ORF">DBRI00130_LOCUS38610</name>
</gene>
<evidence type="ECO:0000313" key="2">
    <source>
        <dbReference type="EMBL" id="CAE4653743.1"/>
    </source>
</evidence>
<dbReference type="Gene3D" id="3.40.50.150">
    <property type="entry name" value="Vaccinia Virus protein VP39"/>
    <property type="match status" value="1"/>
</dbReference>
<dbReference type="AlphaFoldDB" id="A0A7S4WG52"/>
<name>A0A7S4WG52_9STRA</name>
<dbReference type="Pfam" id="PF05050">
    <property type="entry name" value="Methyltransf_21"/>
    <property type="match status" value="1"/>
</dbReference>